<dbReference type="Gene3D" id="3.30.1330.40">
    <property type="entry name" value="RutC-like"/>
    <property type="match status" value="2"/>
</dbReference>
<dbReference type="Proteomes" id="UP001190465">
    <property type="component" value="Chromosome"/>
</dbReference>
<reference evidence="2 3" key="1">
    <citation type="submission" date="2023-08" db="EMBL/GenBank/DDBJ databases">
        <authorList>
            <person name="Folkvardsen B D."/>
            <person name="Norman A."/>
        </authorList>
    </citation>
    <scope>NUCLEOTIDE SEQUENCE [LARGE SCALE GENOMIC DNA]</scope>
    <source>
        <strain evidence="2 3">Mu0053</strain>
    </source>
</reference>
<keyword evidence="3" id="KW-1185">Reference proteome</keyword>
<dbReference type="GO" id="GO:0016787">
    <property type="term" value="F:hydrolase activity"/>
    <property type="evidence" value="ECO:0007669"/>
    <property type="project" value="UniProtKB-KW"/>
</dbReference>
<dbReference type="Pfam" id="PF01042">
    <property type="entry name" value="Ribonuc_L-PSP"/>
    <property type="match status" value="2"/>
</dbReference>
<keyword evidence="2" id="KW-0378">Hydrolase</keyword>
<dbReference type="InterPro" id="IPR006175">
    <property type="entry name" value="YjgF/YER057c/UK114"/>
</dbReference>
<dbReference type="PANTHER" id="PTHR11803">
    <property type="entry name" value="2-IMINOBUTANOATE/2-IMINOPROPANOATE DEAMINASE RIDA"/>
    <property type="match status" value="1"/>
</dbReference>
<organism evidence="2 3">
    <name type="scientific">[Mycobacterium] burgundiense</name>
    <dbReference type="NCBI Taxonomy" id="3064286"/>
    <lineage>
        <taxon>Bacteria</taxon>
        <taxon>Bacillati</taxon>
        <taxon>Actinomycetota</taxon>
        <taxon>Actinomycetes</taxon>
        <taxon>Mycobacteriales</taxon>
        <taxon>Mycobacteriaceae</taxon>
        <taxon>Mycolicibacterium</taxon>
    </lineage>
</organism>
<name>A0ABN9N9U5_9MYCO</name>
<dbReference type="RefSeq" id="WP_308482037.1">
    <property type="nucleotide sequence ID" value="NZ_OY726397.1"/>
</dbReference>
<dbReference type="SUPFAM" id="SSF55298">
    <property type="entry name" value="YjgF-like"/>
    <property type="match status" value="2"/>
</dbReference>
<dbReference type="PANTHER" id="PTHR11803:SF58">
    <property type="entry name" value="PROTEIN HMF1-RELATED"/>
    <property type="match status" value="1"/>
</dbReference>
<evidence type="ECO:0000313" key="3">
    <source>
        <dbReference type="Proteomes" id="UP001190465"/>
    </source>
</evidence>
<dbReference type="EMBL" id="OY726397">
    <property type="protein sequence ID" value="CAJ1501092.1"/>
    <property type="molecule type" value="Genomic_DNA"/>
</dbReference>
<proteinExistence type="inferred from homology"/>
<gene>
    <name evidence="2" type="ORF">MU0053_001839</name>
</gene>
<evidence type="ECO:0000256" key="1">
    <source>
        <dbReference type="ARBA" id="ARBA00010552"/>
    </source>
</evidence>
<dbReference type="CDD" id="cd00448">
    <property type="entry name" value="YjgF_YER057c_UK114_family"/>
    <property type="match status" value="2"/>
</dbReference>
<comment type="similarity">
    <text evidence="1">Belongs to the RutC family.</text>
</comment>
<accession>A0ABN9N9U5</accession>
<dbReference type="EC" id="3.5.-.-" evidence="2"/>
<dbReference type="InterPro" id="IPR035959">
    <property type="entry name" value="RutC-like_sf"/>
</dbReference>
<protein>
    <submittedName>
        <fullName evidence="2">RidA family protein</fullName>
        <ecNumber evidence="2">3.5.-.-</ecNumber>
    </submittedName>
</protein>
<evidence type="ECO:0000313" key="2">
    <source>
        <dbReference type="EMBL" id="CAJ1501092.1"/>
    </source>
</evidence>
<sequence length="404" mass="42949">MSLQATDPSSVENILDEQVAVSDGLVFLSGLTAADPGTGIPAEATMSTEFPYYGSEIQKQTTHLLEKAARLLGTRGIGLQDVVKTQVFIADCRLFDAFDQVWKRFFPVPPPRSTVGVGADRLPVPGALVSVDIIAALPDVVEVRPLDSPRLPKPLANYTACVGAGDWLFLAGQLPTDFGATGLAPNAQVSSHFPHHVSPIIAQANYTIGICNTLLEDAGGDWDHVVRVQVFLKDLDDAPVFERLWQERFDGTPPPCTIIGVDELLTGGALIEIDVIAVRSGTPQYRRTIGNGSAPVVGERLSLSGAAKTTFVLADLDIDVVEHPGDRRHAVETAVREALAHAAAQAGPSARAIKVHAFLPNNEDVFPFGRALLDSQTQPVAVTTSPNIGASAHLALEIVLQTDS</sequence>